<dbReference type="GO" id="GO:0016829">
    <property type="term" value="F:lyase activity"/>
    <property type="evidence" value="ECO:0007669"/>
    <property type="project" value="InterPro"/>
</dbReference>
<sequence>MTVASPSLVQQLATQLQRPVDAPARQRAAALLVDWLGCALGGLRGPLAQQLQGVVASCAPGPCTALSAGQHDIHDALLINAALGNVLEMDDVHRAAILHPGPVVIPVALAATQRQNGNGHDLLDAIVRGYEATIRVGRALGTSHYRYWHPTSTAGAFGATAAAASVLGLDATQTADALGTAGSRTGGLWQMRHESVPTKSLHNAQAAQSGWQAALLAQAGLRGPRYILEGEQGLFAATAPQAEPALVVAAEADWLIHSTSLKPWPACRHAHPAIDALHDALASGRPGDGAQVVAIEVATYAEALRFCDRAEPQTALQAKFSLQHALAAICAHGTPVLAHYTDAACADPAIARLRSAVQVVEDAACSARFPAHYGANVRVQLADGRVLQAQRVDAWGDPEQPMHPADIDTKAMELAQWGGVEPGLAHALIVQVRNLAEGGTLDTLTPLLSQVSPCH</sequence>
<evidence type="ECO:0000313" key="4">
    <source>
        <dbReference type="EMBL" id="KRG79634.1"/>
    </source>
</evidence>
<organism evidence="4 5">
    <name type="scientific">Stenotrophomonas ginsengisoli</name>
    <dbReference type="NCBI Taxonomy" id="336566"/>
    <lineage>
        <taxon>Bacteria</taxon>
        <taxon>Pseudomonadati</taxon>
        <taxon>Pseudomonadota</taxon>
        <taxon>Gammaproteobacteria</taxon>
        <taxon>Lysobacterales</taxon>
        <taxon>Lysobacteraceae</taxon>
        <taxon>Stenotrophomonas</taxon>
    </lineage>
</organism>
<dbReference type="InterPro" id="IPR042183">
    <property type="entry name" value="MmgE/PrpD_sf_1"/>
</dbReference>
<evidence type="ECO:0000259" key="3">
    <source>
        <dbReference type="Pfam" id="PF19305"/>
    </source>
</evidence>
<dbReference type="EMBL" id="LDJM01000002">
    <property type="protein sequence ID" value="KRG79634.1"/>
    <property type="molecule type" value="Genomic_DNA"/>
</dbReference>
<dbReference type="InterPro" id="IPR045337">
    <property type="entry name" value="MmgE_PrpD_C"/>
</dbReference>
<dbReference type="InterPro" id="IPR045336">
    <property type="entry name" value="MmgE_PrpD_N"/>
</dbReference>
<evidence type="ECO:0000313" key="5">
    <source>
        <dbReference type="Proteomes" id="UP000050956"/>
    </source>
</evidence>
<dbReference type="SUPFAM" id="SSF103378">
    <property type="entry name" value="2-methylcitrate dehydratase PrpD"/>
    <property type="match status" value="1"/>
</dbReference>
<dbReference type="InterPro" id="IPR036148">
    <property type="entry name" value="MmgE/PrpD_sf"/>
</dbReference>
<protein>
    <recommendedName>
        <fullName evidence="6">2-methylcitrate dehydratase</fullName>
    </recommendedName>
</protein>
<evidence type="ECO:0000256" key="1">
    <source>
        <dbReference type="ARBA" id="ARBA00006174"/>
    </source>
</evidence>
<comment type="similarity">
    <text evidence="1">Belongs to the PrpD family.</text>
</comment>
<gene>
    <name evidence="4" type="ORF">ABB30_00180</name>
</gene>
<dbReference type="STRING" id="336566.ABB30_00180"/>
<name>A0A0R0DLK7_9GAMM</name>
<accession>A0A0R0DLK7</accession>
<dbReference type="AlphaFoldDB" id="A0A0R0DLK7"/>
<reference evidence="4 5" key="1">
    <citation type="submission" date="2015-05" db="EMBL/GenBank/DDBJ databases">
        <title>Genome sequencing and analysis of members of genus Stenotrophomonas.</title>
        <authorList>
            <person name="Patil P.P."/>
            <person name="Midha S."/>
            <person name="Patil P.B."/>
        </authorList>
    </citation>
    <scope>NUCLEOTIDE SEQUENCE [LARGE SCALE GENOMIC DNA]</scope>
    <source>
        <strain evidence="4 5">DSM 24757</strain>
    </source>
</reference>
<dbReference type="InterPro" id="IPR005656">
    <property type="entry name" value="MmgE_PrpD"/>
</dbReference>
<comment type="caution">
    <text evidence="4">The sequence shown here is derived from an EMBL/GenBank/DDBJ whole genome shotgun (WGS) entry which is preliminary data.</text>
</comment>
<feature type="domain" description="MmgE/PrpD N-terminal" evidence="2">
    <location>
        <begin position="21"/>
        <end position="244"/>
    </location>
</feature>
<evidence type="ECO:0008006" key="6">
    <source>
        <dbReference type="Google" id="ProtNLM"/>
    </source>
</evidence>
<evidence type="ECO:0000259" key="2">
    <source>
        <dbReference type="Pfam" id="PF03972"/>
    </source>
</evidence>
<dbReference type="Pfam" id="PF03972">
    <property type="entry name" value="MmgE_PrpD_N"/>
    <property type="match status" value="1"/>
</dbReference>
<proteinExistence type="inferred from homology"/>
<dbReference type="PANTHER" id="PTHR16943:SF8">
    <property type="entry name" value="2-METHYLCITRATE DEHYDRATASE"/>
    <property type="match status" value="1"/>
</dbReference>
<dbReference type="Proteomes" id="UP000050956">
    <property type="component" value="Unassembled WGS sequence"/>
</dbReference>
<feature type="domain" description="MmgE/PrpD C-terminal" evidence="3">
    <location>
        <begin position="264"/>
        <end position="416"/>
    </location>
</feature>
<dbReference type="PATRIC" id="fig|336566.3.peg.1000"/>
<dbReference type="Pfam" id="PF19305">
    <property type="entry name" value="MmgE_PrpD_C"/>
    <property type="match status" value="1"/>
</dbReference>
<dbReference type="Gene3D" id="1.10.4100.10">
    <property type="entry name" value="2-methylcitrate dehydratase PrpD"/>
    <property type="match status" value="1"/>
</dbReference>
<dbReference type="Gene3D" id="3.30.1330.120">
    <property type="entry name" value="2-methylcitrate dehydratase PrpD"/>
    <property type="match status" value="1"/>
</dbReference>
<dbReference type="PANTHER" id="PTHR16943">
    <property type="entry name" value="2-METHYLCITRATE DEHYDRATASE-RELATED"/>
    <property type="match status" value="1"/>
</dbReference>
<dbReference type="InterPro" id="IPR042188">
    <property type="entry name" value="MmgE/PrpD_sf_2"/>
</dbReference>
<keyword evidence="5" id="KW-1185">Reference proteome</keyword>